<organism evidence="1">
    <name type="scientific">mine drainage metagenome</name>
    <dbReference type="NCBI Taxonomy" id="410659"/>
    <lineage>
        <taxon>unclassified sequences</taxon>
        <taxon>metagenomes</taxon>
        <taxon>ecological metagenomes</taxon>
    </lineage>
</organism>
<protein>
    <submittedName>
        <fullName evidence="1">Uncharacterized protein</fullName>
    </submittedName>
</protein>
<feature type="non-terminal residue" evidence="1">
    <location>
        <position position="36"/>
    </location>
</feature>
<dbReference type="AlphaFoldDB" id="T0Z1A1"/>
<accession>T0Z1A1</accession>
<comment type="caution">
    <text evidence="1">The sequence shown here is derived from an EMBL/GenBank/DDBJ whole genome shotgun (WGS) entry which is preliminary data.</text>
</comment>
<dbReference type="SUPFAM" id="SSF51569">
    <property type="entry name" value="Aldolase"/>
    <property type="match status" value="1"/>
</dbReference>
<dbReference type="InterPro" id="IPR013785">
    <property type="entry name" value="Aldolase_TIM"/>
</dbReference>
<sequence length="36" mass="4107">MGRNIWQSDHPVSMLKAIRSIVHEDCTVKEALQALE</sequence>
<evidence type="ECO:0000313" key="1">
    <source>
        <dbReference type="EMBL" id="EQD41731.1"/>
    </source>
</evidence>
<dbReference type="Gene3D" id="3.20.20.70">
    <property type="entry name" value="Aldolase class I"/>
    <property type="match status" value="1"/>
</dbReference>
<gene>
    <name evidence="1" type="ORF">B2A_10519</name>
</gene>
<proteinExistence type="predicted"/>
<name>T0Z1A1_9ZZZZ</name>
<reference evidence="1" key="2">
    <citation type="journal article" date="2014" name="ISME J.">
        <title>Microbial stratification in low pH oxic and suboxic macroscopic growths along an acid mine drainage.</title>
        <authorList>
            <person name="Mendez-Garcia C."/>
            <person name="Mesa V."/>
            <person name="Sprenger R.R."/>
            <person name="Richter M."/>
            <person name="Diez M.S."/>
            <person name="Solano J."/>
            <person name="Bargiela R."/>
            <person name="Golyshina O.V."/>
            <person name="Manteca A."/>
            <person name="Ramos J.L."/>
            <person name="Gallego J.R."/>
            <person name="Llorente I."/>
            <person name="Martins Dos Santos V.A."/>
            <person name="Jensen O.N."/>
            <person name="Pelaez A.I."/>
            <person name="Sanchez J."/>
            <person name="Ferrer M."/>
        </authorList>
    </citation>
    <scope>NUCLEOTIDE SEQUENCE</scope>
</reference>
<dbReference type="EMBL" id="AUZZ01007578">
    <property type="protein sequence ID" value="EQD41731.1"/>
    <property type="molecule type" value="Genomic_DNA"/>
</dbReference>
<reference evidence="1" key="1">
    <citation type="submission" date="2013-08" db="EMBL/GenBank/DDBJ databases">
        <authorList>
            <person name="Mendez C."/>
            <person name="Richter M."/>
            <person name="Ferrer M."/>
            <person name="Sanchez J."/>
        </authorList>
    </citation>
    <scope>NUCLEOTIDE SEQUENCE</scope>
</reference>